<evidence type="ECO:0000256" key="8">
    <source>
        <dbReference type="ARBA" id="ARBA00023027"/>
    </source>
</evidence>
<evidence type="ECO:0000313" key="14">
    <source>
        <dbReference type="EMBL" id="MBC5721430.1"/>
    </source>
</evidence>
<dbReference type="PANTHER" id="PTHR42938">
    <property type="entry name" value="FORMATE DEHYDROGENASE 1"/>
    <property type="match status" value="1"/>
</dbReference>
<dbReference type="InterPro" id="IPR036291">
    <property type="entry name" value="NAD(P)-bd_dom_sf"/>
</dbReference>
<accession>A0A8J6M2B8</accession>
<dbReference type="EC" id="1.1.1.399" evidence="4"/>
<reference evidence="14" key="1">
    <citation type="submission" date="2020-08" db="EMBL/GenBank/DDBJ databases">
        <title>Genome public.</title>
        <authorList>
            <person name="Liu C."/>
            <person name="Sun Q."/>
        </authorList>
    </citation>
    <scope>NUCLEOTIDE SEQUENCE</scope>
    <source>
        <strain evidence="14">NSJ-23</strain>
    </source>
</reference>
<comment type="catalytic activity">
    <reaction evidence="11">
        <text>(2R)-3-phosphoglycerate + NAD(+) = 3-phosphooxypyruvate + NADH + H(+)</text>
        <dbReference type="Rhea" id="RHEA:12641"/>
        <dbReference type="ChEBI" id="CHEBI:15378"/>
        <dbReference type="ChEBI" id="CHEBI:18110"/>
        <dbReference type="ChEBI" id="CHEBI:57540"/>
        <dbReference type="ChEBI" id="CHEBI:57945"/>
        <dbReference type="ChEBI" id="CHEBI:58272"/>
        <dbReference type="EC" id="1.1.1.95"/>
    </reaction>
</comment>
<dbReference type="CDD" id="cd12174">
    <property type="entry name" value="PGDH_like_3"/>
    <property type="match status" value="1"/>
</dbReference>
<evidence type="ECO:0000256" key="12">
    <source>
        <dbReference type="RuleBase" id="RU003719"/>
    </source>
</evidence>
<comment type="function">
    <text evidence="1">Catalyzes the reversible oxidation of 3-phospho-D-glycerate to 3-phosphonooxypyruvate, the first step of the phosphorylated L-serine biosynthesis pathway. Also catalyzes the reversible oxidation of 2-hydroxyglutarate to 2-oxoglutarate.</text>
</comment>
<evidence type="ECO:0000256" key="2">
    <source>
        <dbReference type="ARBA" id="ARBA00005216"/>
    </source>
</evidence>
<dbReference type="GO" id="GO:0051287">
    <property type="term" value="F:NAD binding"/>
    <property type="evidence" value="ECO:0007669"/>
    <property type="project" value="InterPro"/>
</dbReference>
<comment type="similarity">
    <text evidence="3 12">Belongs to the D-isomer specific 2-hydroxyacid dehydrogenase family.</text>
</comment>
<sequence length="390" mass="42687">MYRIKTLNKISSAGLDQLDKSRFQIGTEVENEDGILVRSAPMQDYSFPPALRAIARAGAGTNNIPIDRCSENGIVVFNTPGANANAVKELVIAAMLIASRDILGGADWVQEQAHTPKVDVAAAVEKGKSAFVGPELYRKTLGVIGLGAIGALVCNIALDLGMDVYGYDPFLSVDAALRLDRHVHVVKDVNELYRVSDYITIHVPYNNNTKDFINAEAISKMKGQVRVLNLARGGLVNDEDMIAALESGRVAKYVTDFPDERITTVKNVIALPHLGASTPESEENCAVMAARQLQDYLVNGNITNSVNLPNVSQEWSGIARLCLIHKNVPAMLTQIMSTLSDDRINVENMTNKSRKDYAYTIVDVNTRLTDEVADELRAIPNMIRVRVLNH</sequence>
<feature type="domain" description="ACT" evidence="13">
    <location>
        <begin position="320"/>
        <end position="390"/>
    </location>
</feature>
<comment type="caution">
    <text evidence="14">The sequence shown here is derived from an EMBL/GenBank/DDBJ whole genome shotgun (WGS) entry which is preliminary data.</text>
</comment>
<keyword evidence="8" id="KW-0520">NAD</keyword>
<dbReference type="PROSITE" id="PS00065">
    <property type="entry name" value="D_2_HYDROXYACID_DH_1"/>
    <property type="match status" value="1"/>
</dbReference>
<dbReference type="InterPro" id="IPR002912">
    <property type="entry name" value="ACT_dom"/>
</dbReference>
<dbReference type="EMBL" id="JACOPO010000001">
    <property type="protein sequence ID" value="MBC5721430.1"/>
    <property type="molecule type" value="Genomic_DNA"/>
</dbReference>
<dbReference type="AlphaFoldDB" id="A0A8J6M2B8"/>
<dbReference type="Pfam" id="PF00389">
    <property type="entry name" value="2-Hacid_dh"/>
    <property type="match status" value="1"/>
</dbReference>
<dbReference type="PROSITE" id="PS51671">
    <property type="entry name" value="ACT"/>
    <property type="match status" value="1"/>
</dbReference>
<evidence type="ECO:0000256" key="4">
    <source>
        <dbReference type="ARBA" id="ARBA00013001"/>
    </source>
</evidence>
<dbReference type="UniPathway" id="UPA00135">
    <property type="reaction ID" value="UER00196"/>
</dbReference>
<keyword evidence="7 12" id="KW-0560">Oxidoreductase</keyword>
<dbReference type="GO" id="GO:0004617">
    <property type="term" value="F:phosphoglycerate dehydrogenase activity"/>
    <property type="evidence" value="ECO:0007669"/>
    <property type="project" value="UniProtKB-EC"/>
</dbReference>
<evidence type="ECO:0000256" key="5">
    <source>
        <dbReference type="ARBA" id="ARBA00013143"/>
    </source>
</evidence>
<proteinExistence type="inferred from homology"/>
<dbReference type="SUPFAM" id="SSF51735">
    <property type="entry name" value="NAD(P)-binding Rossmann-fold domains"/>
    <property type="match status" value="1"/>
</dbReference>
<evidence type="ECO:0000256" key="9">
    <source>
        <dbReference type="ARBA" id="ARBA00030455"/>
    </source>
</evidence>
<keyword evidence="15" id="KW-1185">Reference proteome</keyword>
<comment type="catalytic activity">
    <reaction evidence="10">
        <text>(R)-2-hydroxyglutarate + NAD(+) = 2-oxoglutarate + NADH + H(+)</text>
        <dbReference type="Rhea" id="RHEA:49612"/>
        <dbReference type="ChEBI" id="CHEBI:15378"/>
        <dbReference type="ChEBI" id="CHEBI:15801"/>
        <dbReference type="ChEBI" id="CHEBI:16810"/>
        <dbReference type="ChEBI" id="CHEBI:57540"/>
        <dbReference type="ChEBI" id="CHEBI:57945"/>
        <dbReference type="EC" id="1.1.1.399"/>
    </reaction>
</comment>
<evidence type="ECO:0000313" key="15">
    <source>
        <dbReference type="Proteomes" id="UP000628736"/>
    </source>
</evidence>
<dbReference type="InterPro" id="IPR006139">
    <property type="entry name" value="D-isomer_2_OHA_DH_cat_dom"/>
</dbReference>
<evidence type="ECO:0000256" key="3">
    <source>
        <dbReference type="ARBA" id="ARBA00005854"/>
    </source>
</evidence>
<dbReference type="Gene3D" id="3.40.50.720">
    <property type="entry name" value="NAD(P)-binding Rossmann-like Domain"/>
    <property type="match status" value="2"/>
</dbReference>
<name>A0A8J6M2B8_9FIRM</name>
<dbReference type="SUPFAM" id="SSF52283">
    <property type="entry name" value="Formate/glycerate dehydrogenase catalytic domain-like"/>
    <property type="match status" value="1"/>
</dbReference>
<dbReference type="InterPro" id="IPR006140">
    <property type="entry name" value="D-isomer_DH_NAD-bd"/>
</dbReference>
<dbReference type="CDD" id="cd04901">
    <property type="entry name" value="ACT_3PGDH"/>
    <property type="match status" value="1"/>
</dbReference>
<dbReference type="EC" id="1.1.1.95" evidence="5"/>
<protein>
    <recommendedName>
        <fullName evidence="6">D-3-phosphoglycerate dehydrogenase</fullName>
        <ecNumber evidence="4">1.1.1.399</ecNumber>
        <ecNumber evidence="5">1.1.1.95</ecNumber>
    </recommendedName>
    <alternativeName>
        <fullName evidence="9">2-oxoglutarate reductase</fullName>
    </alternativeName>
</protein>
<evidence type="ECO:0000259" key="13">
    <source>
        <dbReference type="PROSITE" id="PS51671"/>
    </source>
</evidence>
<evidence type="ECO:0000256" key="1">
    <source>
        <dbReference type="ARBA" id="ARBA00003800"/>
    </source>
</evidence>
<evidence type="ECO:0000256" key="7">
    <source>
        <dbReference type="ARBA" id="ARBA00023002"/>
    </source>
</evidence>
<evidence type="ECO:0000256" key="10">
    <source>
        <dbReference type="ARBA" id="ARBA00048126"/>
    </source>
</evidence>
<dbReference type="InterPro" id="IPR029752">
    <property type="entry name" value="D-isomer_DH_CS1"/>
</dbReference>
<gene>
    <name evidence="14" type="ORF">H8S11_01135</name>
</gene>
<evidence type="ECO:0000256" key="6">
    <source>
        <dbReference type="ARBA" id="ARBA00021582"/>
    </source>
</evidence>
<dbReference type="Pfam" id="PF02826">
    <property type="entry name" value="2-Hacid_dh_C"/>
    <property type="match status" value="1"/>
</dbReference>
<dbReference type="PANTHER" id="PTHR42938:SF47">
    <property type="entry name" value="HYDROXYPYRUVATE REDUCTASE"/>
    <property type="match status" value="1"/>
</dbReference>
<dbReference type="RefSeq" id="WP_147571627.1">
    <property type="nucleotide sequence ID" value="NZ_JACOPO010000001.1"/>
</dbReference>
<dbReference type="SUPFAM" id="SSF55021">
    <property type="entry name" value="ACT-like"/>
    <property type="match status" value="1"/>
</dbReference>
<comment type="pathway">
    <text evidence="2">Amino-acid biosynthesis; L-serine biosynthesis; L-serine from 3-phospho-D-glycerate: step 1/3.</text>
</comment>
<dbReference type="Gene3D" id="3.30.70.260">
    <property type="match status" value="1"/>
</dbReference>
<evidence type="ECO:0000256" key="11">
    <source>
        <dbReference type="ARBA" id="ARBA00048731"/>
    </source>
</evidence>
<dbReference type="InterPro" id="IPR045865">
    <property type="entry name" value="ACT-like_dom_sf"/>
</dbReference>
<organism evidence="14 15">
    <name type="scientific">Flintibacter hominis</name>
    <dbReference type="NCBI Taxonomy" id="2763048"/>
    <lineage>
        <taxon>Bacteria</taxon>
        <taxon>Bacillati</taxon>
        <taxon>Bacillota</taxon>
        <taxon>Clostridia</taxon>
        <taxon>Eubacteriales</taxon>
        <taxon>Flintibacter</taxon>
    </lineage>
</organism>
<dbReference type="Proteomes" id="UP000628736">
    <property type="component" value="Unassembled WGS sequence"/>
</dbReference>